<comment type="caution">
    <text evidence="8">The sequence shown here is derived from an EMBL/GenBank/DDBJ whole genome shotgun (WGS) entry which is preliminary data.</text>
</comment>
<evidence type="ECO:0000259" key="7">
    <source>
        <dbReference type="Pfam" id="PF00350"/>
    </source>
</evidence>
<dbReference type="InterPro" id="IPR045063">
    <property type="entry name" value="Dynamin_N"/>
</dbReference>
<dbReference type="AlphaFoldDB" id="A0A511Z317"/>
<dbReference type="Gene3D" id="3.40.50.300">
    <property type="entry name" value="P-loop containing nucleotide triphosphate hydrolases"/>
    <property type="match status" value="1"/>
</dbReference>
<organism evidence="8 9">
    <name type="scientific">Sporosarcina luteola</name>
    <dbReference type="NCBI Taxonomy" id="582850"/>
    <lineage>
        <taxon>Bacteria</taxon>
        <taxon>Bacillati</taxon>
        <taxon>Bacillota</taxon>
        <taxon>Bacilli</taxon>
        <taxon>Bacillales</taxon>
        <taxon>Caryophanaceae</taxon>
        <taxon>Sporosarcina</taxon>
    </lineage>
</organism>
<evidence type="ECO:0000313" key="8">
    <source>
        <dbReference type="EMBL" id="GEN81835.1"/>
    </source>
</evidence>
<gene>
    <name evidence="8" type="ORF">SLU01_01470</name>
</gene>
<comment type="subcellular location">
    <subcellularLocation>
        <location evidence="1">Membrane</location>
    </subcellularLocation>
</comment>
<keyword evidence="5" id="KW-0472">Membrane</keyword>
<dbReference type="RefSeq" id="WP_147054290.1">
    <property type="nucleotide sequence ID" value="NZ_BJYL01000003.1"/>
</dbReference>
<dbReference type="InterPro" id="IPR027094">
    <property type="entry name" value="Mitofusin_fam"/>
</dbReference>
<protein>
    <recommendedName>
        <fullName evidence="7">Dynamin N-terminal domain-containing protein</fullName>
    </recommendedName>
</protein>
<name>A0A511Z317_9BACL</name>
<dbReference type="PANTHER" id="PTHR10465:SF0">
    <property type="entry name" value="SARCALUMENIN"/>
    <property type="match status" value="1"/>
</dbReference>
<evidence type="ECO:0000313" key="9">
    <source>
        <dbReference type="Proteomes" id="UP000321901"/>
    </source>
</evidence>
<dbReference type="GO" id="GO:0008053">
    <property type="term" value="P:mitochondrial fusion"/>
    <property type="evidence" value="ECO:0007669"/>
    <property type="project" value="TreeGrafter"/>
</dbReference>
<proteinExistence type="predicted"/>
<dbReference type="SUPFAM" id="SSF52540">
    <property type="entry name" value="P-loop containing nucleoside triphosphate hydrolases"/>
    <property type="match status" value="1"/>
</dbReference>
<keyword evidence="3" id="KW-0378">Hydrolase</keyword>
<keyword evidence="2" id="KW-0547">Nucleotide-binding</keyword>
<accession>A0A511Z317</accession>
<dbReference type="InterPro" id="IPR027417">
    <property type="entry name" value="P-loop_NTPase"/>
</dbReference>
<dbReference type="GO" id="GO:0005525">
    <property type="term" value="F:GTP binding"/>
    <property type="evidence" value="ECO:0007669"/>
    <property type="project" value="UniProtKB-KW"/>
</dbReference>
<evidence type="ECO:0000256" key="1">
    <source>
        <dbReference type="ARBA" id="ARBA00004370"/>
    </source>
</evidence>
<dbReference type="PANTHER" id="PTHR10465">
    <property type="entry name" value="TRANSMEMBRANE GTPASE FZO1"/>
    <property type="match status" value="1"/>
</dbReference>
<feature type="coiled-coil region" evidence="6">
    <location>
        <begin position="452"/>
        <end position="486"/>
    </location>
</feature>
<keyword evidence="6" id="KW-0175">Coiled coil</keyword>
<evidence type="ECO:0000256" key="3">
    <source>
        <dbReference type="ARBA" id="ARBA00022801"/>
    </source>
</evidence>
<evidence type="ECO:0000256" key="6">
    <source>
        <dbReference type="SAM" id="Coils"/>
    </source>
</evidence>
<dbReference type="GO" id="GO:0016020">
    <property type="term" value="C:membrane"/>
    <property type="evidence" value="ECO:0007669"/>
    <property type="project" value="UniProtKB-SubCell"/>
</dbReference>
<feature type="domain" description="Dynamin N-terminal" evidence="7">
    <location>
        <begin position="139"/>
        <end position="287"/>
    </location>
</feature>
<keyword evidence="9" id="KW-1185">Reference proteome</keyword>
<keyword evidence="4" id="KW-0342">GTP-binding</keyword>
<evidence type="ECO:0000256" key="4">
    <source>
        <dbReference type="ARBA" id="ARBA00023134"/>
    </source>
</evidence>
<dbReference type="Pfam" id="PF00350">
    <property type="entry name" value="Dynamin_N"/>
    <property type="match status" value="1"/>
</dbReference>
<sequence>MVKIWMKYNPYKVETSIQMEAMNIMEETKLSKFKGDRLQVWIEELFPLLEEVLNESQIQITFVGMRADYEDVVAIRNVFCSEHSDMMIELEHVPVQEASDKFTELEDLVDMMQEGPFEALRDPKIRHNFDKALNSEFEIAVIATMSSGKSTLINSFLGRDLMPSKNEACTAKISRIRNNDSIENFSAVAYDQNHIPFKSIEDATVEDFEDFNDDPKIALVEIEGNIPSIASGKMNLVLVDTPGPNNSMDGTHREHTFTVIKSDDKPMVLYVLNATQLRTDDDFTLLKTVAEAMAVGGKQSKDRFIFAVNKADCFDPEKNEHLSDAIENVRTYLEQHGIKNPNIYPVSAQTAKVIRKAQNNYDLTRHERQSLQGIDLFLEEESMHLNEYAPLSPSLKDNISRKIEVARANGDEQTEALYYSGVPSVESAINEYLDKYALTSKITNAVNTFKRIVEREQFMQNLQEELASNEEERKNVHAAMEKIEAQLVKGNQAQEFKKKIMKLDFNVGEYFEEINEKVFGEKINELFEKMRDDRIRKTEADILLYKMKKDLVILQDDAMTDLQIIIDTTSRKKAEQYLKEYQKYIEGIMDFKVNSINTGNWEKAITADIPDIDNLLNDFAYSEREVVGVRSVRNEKKKWYKPWTYFMSRTIDEDVYGDVEYVNLQEVREEFLEPVVDSLRDNFANAQEFMKGELASLQTFFINEIDRLDEVMKKRVLEIKELAENRSELEEELRQKQNQKEWLEQFVLKLDSVLELEERVGVTQ</sequence>
<evidence type="ECO:0000256" key="2">
    <source>
        <dbReference type="ARBA" id="ARBA00022741"/>
    </source>
</evidence>
<dbReference type="OrthoDB" id="435796at2"/>
<evidence type="ECO:0000256" key="5">
    <source>
        <dbReference type="ARBA" id="ARBA00023136"/>
    </source>
</evidence>
<dbReference type="EMBL" id="BJYL01000003">
    <property type="protein sequence ID" value="GEN81835.1"/>
    <property type="molecule type" value="Genomic_DNA"/>
</dbReference>
<dbReference type="GO" id="GO:0003924">
    <property type="term" value="F:GTPase activity"/>
    <property type="evidence" value="ECO:0007669"/>
    <property type="project" value="InterPro"/>
</dbReference>
<feature type="coiled-coil region" evidence="6">
    <location>
        <begin position="712"/>
        <end position="746"/>
    </location>
</feature>
<reference evidence="8 9" key="1">
    <citation type="submission" date="2019-07" db="EMBL/GenBank/DDBJ databases">
        <title>Whole genome shotgun sequence of Sporosarcina luteola NBRC 105378.</title>
        <authorList>
            <person name="Hosoyama A."/>
            <person name="Uohara A."/>
            <person name="Ohji S."/>
            <person name="Ichikawa N."/>
        </authorList>
    </citation>
    <scope>NUCLEOTIDE SEQUENCE [LARGE SCALE GENOMIC DNA]</scope>
    <source>
        <strain evidence="8 9">NBRC 105378</strain>
    </source>
</reference>
<dbReference type="Proteomes" id="UP000321901">
    <property type="component" value="Unassembled WGS sequence"/>
</dbReference>